<feature type="compositionally biased region" description="Basic and acidic residues" evidence="5">
    <location>
        <begin position="716"/>
        <end position="725"/>
    </location>
</feature>
<dbReference type="Gene3D" id="1.10.3090.10">
    <property type="entry name" value="cca-adding enzyme, domain 2"/>
    <property type="match status" value="1"/>
</dbReference>
<evidence type="ECO:0000256" key="2">
    <source>
        <dbReference type="ARBA" id="ARBA00022679"/>
    </source>
</evidence>
<keyword evidence="2 4" id="KW-0808">Transferase</keyword>
<evidence type="ECO:0000256" key="3">
    <source>
        <dbReference type="ARBA" id="ARBA00022741"/>
    </source>
</evidence>
<keyword evidence="3" id="KW-0547">Nucleotide-binding</keyword>
<feature type="compositionally biased region" description="Basic residues" evidence="5">
    <location>
        <begin position="622"/>
        <end position="635"/>
    </location>
</feature>
<evidence type="ECO:0000256" key="4">
    <source>
        <dbReference type="RuleBase" id="RU003953"/>
    </source>
</evidence>
<dbReference type="InterPro" id="IPR043519">
    <property type="entry name" value="NT_sf"/>
</dbReference>
<dbReference type="InterPro" id="IPR002646">
    <property type="entry name" value="PolA_pol_head_dom"/>
</dbReference>
<protein>
    <recommendedName>
        <fullName evidence="10">Poly(A) polymerase</fullName>
    </recommendedName>
</protein>
<dbReference type="GO" id="GO:0003723">
    <property type="term" value="F:RNA binding"/>
    <property type="evidence" value="ECO:0007669"/>
    <property type="project" value="UniProtKB-KW"/>
</dbReference>
<comment type="caution">
    <text evidence="8">The sequence shown here is derived from an EMBL/GenBank/DDBJ whole genome shotgun (WGS) entry which is preliminary data.</text>
</comment>
<feature type="domain" description="Poly A polymerase head" evidence="6">
    <location>
        <begin position="92"/>
        <end position="220"/>
    </location>
</feature>
<evidence type="ECO:0000313" key="9">
    <source>
        <dbReference type="Proteomes" id="UP001229421"/>
    </source>
</evidence>
<evidence type="ECO:0000256" key="5">
    <source>
        <dbReference type="SAM" id="MobiDB-lite"/>
    </source>
</evidence>
<accession>A0AAD8JXI5</accession>
<dbReference type="CDD" id="cd05398">
    <property type="entry name" value="NT_ClassII-CCAase"/>
    <property type="match status" value="1"/>
</dbReference>
<dbReference type="Pfam" id="PF12627">
    <property type="entry name" value="PolyA_pol_RNAbd"/>
    <property type="match status" value="1"/>
</dbReference>
<evidence type="ECO:0000313" key="8">
    <source>
        <dbReference type="EMBL" id="KAK1410517.1"/>
    </source>
</evidence>
<dbReference type="InterPro" id="IPR032828">
    <property type="entry name" value="PolyA_RNA-bd"/>
</dbReference>
<dbReference type="Proteomes" id="UP001229421">
    <property type="component" value="Unassembled WGS sequence"/>
</dbReference>
<feature type="domain" description="tRNA nucleotidyltransferase/poly(A) polymerase RNA and SrmB- binding" evidence="7">
    <location>
        <begin position="248"/>
        <end position="309"/>
    </location>
</feature>
<keyword evidence="9" id="KW-1185">Reference proteome</keyword>
<organism evidence="8 9">
    <name type="scientific">Tagetes erecta</name>
    <name type="common">African marigold</name>
    <dbReference type="NCBI Taxonomy" id="13708"/>
    <lineage>
        <taxon>Eukaryota</taxon>
        <taxon>Viridiplantae</taxon>
        <taxon>Streptophyta</taxon>
        <taxon>Embryophyta</taxon>
        <taxon>Tracheophyta</taxon>
        <taxon>Spermatophyta</taxon>
        <taxon>Magnoliopsida</taxon>
        <taxon>eudicotyledons</taxon>
        <taxon>Gunneridae</taxon>
        <taxon>Pentapetalae</taxon>
        <taxon>asterids</taxon>
        <taxon>campanulids</taxon>
        <taxon>Asterales</taxon>
        <taxon>Asteraceae</taxon>
        <taxon>Asteroideae</taxon>
        <taxon>Heliantheae alliance</taxon>
        <taxon>Tageteae</taxon>
        <taxon>Tagetes</taxon>
    </lineage>
</organism>
<dbReference type="SUPFAM" id="SSF81301">
    <property type="entry name" value="Nucleotidyltransferase"/>
    <property type="match status" value="1"/>
</dbReference>
<reference evidence="8" key="1">
    <citation type="journal article" date="2023" name="bioRxiv">
        <title>Improved chromosome-level genome assembly for marigold (Tagetes erecta).</title>
        <authorList>
            <person name="Jiang F."/>
            <person name="Yuan L."/>
            <person name="Wang S."/>
            <person name="Wang H."/>
            <person name="Xu D."/>
            <person name="Wang A."/>
            <person name="Fan W."/>
        </authorList>
    </citation>
    <scope>NUCLEOTIDE SEQUENCE</scope>
    <source>
        <strain evidence="8">WSJ</strain>
        <tissue evidence="8">Leaf</tissue>
    </source>
</reference>
<dbReference type="GO" id="GO:0001680">
    <property type="term" value="P:tRNA 3'-terminal CCA addition"/>
    <property type="evidence" value="ECO:0007669"/>
    <property type="project" value="UniProtKB-ARBA"/>
</dbReference>
<dbReference type="GO" id="GO:0000166">
    <property type="term" value="F:nucleotide binding"/>
    <property type="evidence" value="ECO:0007669"/>
    <property type="project" value="UniProtKB-KW"/>
</dbReference>
<feature type="region of interest" description="Disordered" evidence="5">
    <location>
        <begin position="610"/>
        <end position="644"/>
    </location>
</feature>
<feature type="compositionally biased region" description="Basic residues" evidence="5">
    <location>
        <begin position="570"/>
        <end position="583"/>
    </location>
</feature>
<feature type="region of interest" description="Disordered" evidence="5">
    <location>
        <begin position="557"/>
        <end position="594"/>
    </location>
</feature>
<dbReference type="AlphaFoldDB" id="A0AAD8JXI5"/>
<dbReference type="EMBL" id="JAUHHV010000010">
    <property type="protein sequence ID" value="KAK1410517.1"/>
    <property type="molecule type" value="Genomic_DNA"/>
</dbReference>
<dbReference type="SUPFAM" id="SSF81891">
    <property type="entry name" value="Poly A polymerase C-terminal region-like"/>
    <property type="match status" value="1"/>
</dbReference>
<evidence type="ECO:0000259" key="7">
    <source>
        <dbReference type="Pfam" id="PF12627"/>
    </source>
</evidence>
<dbReference type="InterPro" id="IPR052191">
    <property type="entry name" value="tRNA_ntf/polyA_polymerase_I"/>
</dbReference>
<sequence length="740" mass="83833">MSVIHVKRGSFVTRCKPFLSQFFYHKSAEVGNKHRPRSKNDSAIEPSISGDCKIDISKWQKMDSRSLGITQVMVPSSPYTLLKILRSAGFEAYLVGGCVRDLILNRTPKDFDVITTANLNQIKKQFHRSVIVGRRFPICKVHIKGSVIEVSSFKTLAKHSKEKEKFLVSQMPRGCDKFDLNLWKNSMRRDFTVNSLFFDPLNYKIYDYNNGMKDLSELKLRTLVPAHLSFTEDCARILRGLRIAARLGLSFSKDIENAIHKHASSILNLSKSRIMMEMDYMLSFGAAESSLRLLHRFRILGILLPFQAAYISRQSTGSEQCTMMLMELFSHMDKLVSCDQPSACGLWIGLLAFHHALLTKPQHPFVVMTFGCVLYHQSWEDGLKFARKYCQTLTSFVPEILDPYELISDDEVAKKVNILAKWVLDSIDVLVDTDSLHKSMLTFIGFPYRGLVFVPKSSARNAAQLFHGLAHELKTYNKGRTSFEMNYQLLGKGDASETKFALGKIIMNTMGYTFKQDNNNHLGPSQNVHFTPSDSWLQKPNAKSSTKFEGLTTEKLEEINASQPLTQKSNRGKKQKLNKKSSNNKKQNAATEKKIKDIAATGLTTEKLEEINASQPLTQKSNRGKKQKLNKKSSNNKKQNAATEKKIKDIAATDHAIEKPDKTCVPSSLIEELITESEPCFDNGNHKRNEKLPSQSKSQNANEKVNVVEEVQVDQKTTKEQSVNRERKRKQALPLSSLFK</sequence>
<feature type="compositionally biased region" description="Low complexity" evidence="5">
    <location>
        <begin position="699"/>
        <end position="710"/>
    </location>
</feature>
<keyword evidence="4" id="KW-0694">RNA-binding</keyword>
<name>A0AAD8JXI5_TARER</name>
<feature type="region of interest" description="Disordered" evidence="5">
    <location>
        <begin position="676"/>
        <end position="740"/>
    </location>
</feature>
<proteinExistence type="inferred from homology"/>
<comment type="similarity">
    <text evidence="1 4">Belongs to the tRNA nucleotidyltransferase/poly(A) polymerase family.</text>
</comment>
<dbReference type="Pfam" id="PF01743">
    <property type="entry name" value="PolyA_pol"/>
    <property type="match status" value="1"/>
</dbReference>
<evidence type="ECO:0000259" key="6">
    <source>
        <dbReference type="Pfam" id="PF01743"/>
    </source>
</evidence>
<evidence type="ECO:0000256" key="1">
    <source>
        <dbReference type="ARBA" id="ARBA00007265"/>
    </source>
</evidence>
<dbReference type="PANTHER" id="PTHR43051">
    <property type="entry name" value="POLYNUCLEOTIDE ADENYLYLTRANSFERASE FAMILY PROTEIN"/>
    <property type="match status" value="1"/>
</dbReference>
<gene>
    <name evidence="8" type="ORF">QVD17_37054</name>
</gene>
<dbReference type="PANTHER" id="PTHR43051:SF1">
    <property type="entry name" value="POLYNUCLEOTIDE ADENYLYLTRANSFERASE FAMILY PROTEIN"/>
    <property type="match status" value="1"/>
</dbReference>
<dbReference type="GO" id="GO:0016779">
    <property type="term" value="F:nucleotidyltransferase activity"/>
    <property type="evidence" value="ECO:0007669"/>
    <property type="project" value="InterPro"/>
</dbReference>
<evidence type="ECO:0008006" key="10">
    <source>
        <dbReference type="Google" id="ProtNLM"/>
    </source>
</evidence>
<dbReference type="Gene3D" id="3.30.460.10">
    <property type="entry name" value="Beta Polymerase, domain 2"/>
    <property type="match status" value="1"/>
</dbReference>